<dbReference type="OrthoDB" id="3751926at2759"/>
<feature type="region of interest" description="Disordered" evidence="1">
    <location>
        <begin position="1"/>
        <end position="91"/>
    </location>
</feature>
<dbReference type="AlphaFoldDB" id="A0A9P6KT60"/>
<evidence type="ECO:0000256" key="1">
    <source>
        <dbReference type="SAM" id="MobiDB-lite"/>
    </source>
</evidence>
<evidence type="ECO:0000313" key="3">
    <source>
        <dbReference type="Proteomes" id="UP000756921"/>
    </source>
</evidence>
<protein>
    <submittedName>
        <fullName evidence="2">Uncharacterized protein</fullName>
    </submittedName>
</protein>
<name>A0A9P6KT60_9PLEO</name>
<evidence type="ECO:0000313" key="2">
    <source>
        <dbReference type="EMBL" id="KAF9737409.1"/>
    </source>
</evidence>
<sequence length="238" mass="26415">MRSRLRPSGFSHSRSFSAPIVPSLRLTPPTPHRSYHDGEDYDSDDSIPTSAAAMPRPNRYRRPSPRTSGHPYAVNGQPSPSPTFPPEQYQSVNPGFFRGQLDGKLVAAFSIVIAPDGHTVTIQGQLVPSPAKYPSQDVQERRSLSQPTSPVIFQSPIEHSVAALGLQNPPISPTDGETVPPQQQPRIIPQKPEHTLPLAEDHSQFARVYLDQYNAYLTQYQTEQQWMWPIAQIPASHA</sequence>
<keyword evidence="3" id="KW-1185">Reference proteome</keyword>
<dbReference type="Proteomes" id="UP000756921">
    <property type="component" value="Unassembled WGS sequence"/>
</dbReference>
<organism evidence="2 3">
    <name type="scientific">Paraphaeosphaeria minitans</name>
    <dbReference type="NCBI Taxonomy" id="565426"/>
    <lineage>
        <taxon>Eukaryota</taxon>
        <taxon>Fungi</taxon>
        <taxon>Dikarya</taxon>
        <taxon>Ascomycota</taxon>
        <taxon>Pezizomycotina</taxon>
        <taxon>Dothideomycetes</taxon>
        <taxon>Pleosporomycetidae</taxon>
        <taxon>Pleosporales</taxon>
        <taxon>Massarineae</taxon>
        <taxon>Didymosphaeriaceae</taxon>
        <taxon>Paraphaeosphaeria</taxon>
    </lineage>
</organism>
<dbReference type="EMBL" id="WJXW01000004">
    <property type="protein sequence ID" value="KAF9737409.1"/>
    <property type="molecule type" value="Genomic_DNA"/>
</dbReference>
<accession>A0A9P6KT60</accession>
<gene>
    <name evidence="2" type="ORF">PMIN01_05188</name>
</gene>
<proteinExistence type="predicted"/>
<reference evidence="2" key="1">
    <citation type="journal article" date="2020" name="Mol. Plant Microbe Interact.">
        <title>Genome Sequence of the Biocontrol Agent Coniothyrium minitans strain Conio (IMI 134523).</title>
        <authorList>
            <person name="Patel D."/>
            <person name="Shittu T.A."/>
            <person name="Baroncelli R."/>
            <person name="Muthumeenakshi S."/>
            <person name="Osborne T.H."/>
            <person name="Janganan T.K."/>
            <person name="Sreenivasaprasad S."/>
        </authorList>
    </citation>
    <scope>NUCLEOTIDE SEQUENCE</scope>
    <source>
        <strain evidence="2">Conio</strain>
    </source>
</reference>
<comment type="caution">
    <text evidence="2">The sequence shown here is derived from an EMBL/GenBank/DDBJ whole genome shotgun (WGS) entry which is preliminary data.</text>
</comment>